<dbReference type="InterPro" id="IPR032696">
    <property type="entry name" value="SQ_cyclase_C"/>
</dbReference>
<feature type="domain" description="Squalene cyclase C-terminal" evidence="3">
    <location>
        <begin position="374"/>
        <end position="512"/>
    </location>
</feature>
<dbReference type="OrthoDB" id="9758578at2"/>
<evidence type="ECO:0000259" key="3">
    <source>
        <dbReference type="Pfam" id="PF13243"/>
    </source>
</evidence>
<dbReference type="STRING" id="1901.BB341_00560"/>
<evidence type="ECO:0000256" key="1">
    <source>
        <dbReference type="ARBA" id="ARBA00022723"/>
    </source>
</evidence>
<organism evidence="4 5">
    <name type="scientific">Streptomyces clavuligerus</name>
    <dbReference type="NCBI Taxonomy" id="1901"/>
    <lineage>
        <taxon>Bacteria</taxon>
        <taxon>Bacillati</taxon>
        <taxon>Actinomycetota</taxon>
        <taxon>Actinomycetes</taxon>
        <taxon>Kitasatosporales</taxon>
        <taxon>Streptomycetaceae</taxon>
        <taxon>Streptomyces</taxon>
    </lineage>
</organism>
<dbReference type="SUPFAM" id="SSF48239">
    <property type="entry name" value="Terpenoid cyclases/Protein prenyltransferases"/>
    <property type="match status" value="2"/>
</dbReference>
<dbReference type="GeneID" id="93734811"/>
<sequence>MSETVSGTTAPNGTGGPGAPAGARDLTAEIRRACRAAAEHCRTTQNADGSWSPDPDPRITETALVCHALARSRGTRADPGVDGAVARARTWLRAATPQGHDPGVRLLETLLRSHALGEPDAARATLYESCRTTLPARARLIRAVALSASGTTPSGTTPSGATAPFGAGALAEGIERLTADTERLGTGAEWAGKPWSRTEVLAELALAQHAAGRPADAAATVASLARDQSPDGSFHSLAITTALAFLALDTAAPGGTAWTRARRSLLDIQRADGTWRFSPTEIWDTALTVRSFRGVPAFDTACLAPARAFLRATQNPDGGWPCLAGLTSDYDTTSTALTALADDPRAAAAIDRGLEFLRAGQRADGLWPTWQSASDTPAQDVIAHVLTALDVHGHRHRVETGRARHWLAAQWYTDRRWTADWYRGLPYATAEAVRALPGHEAAARAADRLAARREPDGGWAAEPGEPTTPGSTGLALAALHAAGHPAARPTDRGVHGLLAAQRPDGTWEGAPMMYGPRPLLAHYGSHTQAFVVCGLRAVTERVPAW</sequence>
<dbReference type="Pfam" id="PF13243">
    <property type="entry name" value="SQHop_cyclase_C"/>
    <property type="match status" value="1"/>
</dbReference>
<dbReference type="GO" id="GO:0046872">
    <property type="term" value="F:metal ion binding"/>
    <property type="evidence" value="ECO:0007669"/>
    <property type="project" value="UniProtKB-KW"/>
</dbReference>
<dbReference type="UniPathway" id="UPA00337"/>
<proteinExistence type="predicted"/>
<protein>
    <submittedName>
        <fullName evidence="4">Prenyltransferase/squalene oxidase</fullName>
    </submittedName>
</protein>
<gene>
    <name evidence="4" type="ORF">SCLAV_5598</name>
</gene>
<reference evidence="4 5" key="1">
    <citation type="journal article" date="2010" name="Genome Biol. Evol.">
        <title>The sequence of a 1.8-mb bacterial linear plasmid reveals a rich evolutionary reservoir of secondary metabolic pathways.</title>
        <authorList>
            <person name="Medema M.H."/>
            <person name="Trefzer A."/>
            <person name="Kovalchuk A."/>
            <person name="van den Berg M."/>
            <person name="Mueller U."/>
            <person name="Heijne W."/>
            <person name="Wu L."/>
            <person name="Alam M.T."/>
            <person name="Ronning C.M."/>
            <person name="Nierman W.C."/>
            <person name="Bovenberg R.A.L."/>
            <person name="Breitling R."/>
            <person name="Takano E."/>
        </authorList>
    </citation>
    <scope>NUCLEOTIDE SEQUENCE [LARGE SCALE GENOMIC DNA]</scope>
    <source>
        <strain evidence="5">ATCC 27064 / DSM 738 / JCM 4710 / NBRC 13307 / NCIMB 12785 / NRRL 3585 / VKM Ac-602</strain>
    </source>
</reference>
<name>E2Q1N9_STRCL</name>
<dbReference type="InterPro" id="IPR008930">
    <property type="entry name" value="Terpenoid_cyclase/PrenylTrfase"/>
</dbReference>
<dbReference type="KEGG" id="sclf:BB341_00560"/>
<evidence type="ECO:0000313" key="5">
    <source>
        <dbReference type="Proteomes" id="UP000002357"/>
    </source>
</evidence>
<keyword evidence="5" id="KW-1185">Reference proteome</keyword>
<dbReference type="GO" id="GO:0016740">
    <property type="term" value="F:transferase activity"/>
    <property type="evidence" value="ECO:0007669"/>
    <property type="project" value="UniProtKB-KW"/>
</dbReference>
<dbReference type="AlphaFoldDB" id="E2Q1N9"/>
<dbReference type="Gene3D" id="1.50.10.20">
    <property type="match status" value="2"/>
</dbReference>
<keyword evidence="4" id="KW-0808">Transferase</keyword>
<accession>E2Q1N9</accession>
<feature type="region of interest" description="Disordered" evidence="2">
    <location>
        <begin position="451"/>
        <end position="472"/>
    </location>
</feature>
<dbReference type="CDD" id="cd00688">
    <property type="entry name" value="ISOPREN_C2_like"/>
    <property type="match status" value="1"/>
</dbReference>
<feature type="region of interest" description="Disordered" evidence="2">
    <location>
        <begin position="1"/>
        <end position="23"/>
    </location>
</feature>
<dbReference type="RefSeq" id="WP_003962766.1">
    <property type="nucleotide sequence ID" value="NZ_CM000913.1"/>
</dbReference>
<dbReference type="Proteomes" id="UP000002357">
    <property type="component" value="Chromosome"/>
</dbReference>
<dbReference type="eggNOG" id="COG1657">
    <property type="taxonomic scope" value="Bacteria"/>
</dbReference>
<evidence type="ECO:0000256" key="2">
    <source>
        <dbReference type="SAM" id="MobiDB-lite"/>
    </source>
</evidence>
<keyword evidence="1" id="KW-0479">Metal-binding</keyword>
<evidence type="ECO:0000313" key="4">
    <source>
        <dbReference type="EMBL" id="EFG10665.1"/>
    </source>
</evidence>
<dbReference type="EMBL" id="CM000913">
    <property type="protein sequence ID" value="EFG10665.1"/>
    <property type="molecule type" value="Genomic_DNA"/>
</dbReference>